<dbReference type="Gene3D" id="2.40.100.10">
    <property type="entry name" value="Cyclophilin-like"/>
    <property type="match status" value="1"/>
</dbReference>
<proteinExistence type="inferred from homology"/>
<evidence type="ECO:0000259" key="4">
    <source>
        <dbReference type="PROSITE" id="PS50072"/>
    </source>
</evidence>
<sequence>MANSGPNTNGSQFFITLAPTPWLDGKHTIFGRISSGMKVIQRMGMVPTGANDRPREEIHVKRAYPISQ</sequence>
<protein>
    <recommendedName>
        <fullName evidence="3">Peptidyl-prolyl cis-trans isomerase</fullName>
        <shortName evidence="3">PPIase</shortName>
        <ecNumber evidence="3">5.2.1.8</ecNumber>
    </recommendedName>
</protein>
<evidence type="ECO:0000256" key="3">
    <source>
        <dbReference type="RuleBase" id="RU363019"/>
    </source>
</evidence>
<keyword evidence="1 3" id="KW-0697">Rotamase</keyword>
<dbReference type="SUPFAM" id="SSF50891">
    <property type="entry name" value="Cyclophilin-like"/>
    <property type="match status" value="1"/>
</dbReference>
<accession>A0ABN8D7Q5</accession>
<dbReference type="EC" id="5.2.1.8" evidence="3"/>
<dbReference type="Proteomes" id="UP001158986">
    <property type="component" value="Unassembled WGS sequence"/>
</dbReference>
<dbReference type="InterPro" id="IPR044666">
    <property type="entry name" value="Cyclophilin_A-like"/>
</dbReference>
<dbReference type="Pfam" id="PF00160">
    <property type="entry name" value="Pro_isomerase"/>
    <property type="match status" value="1"/>
</dbReference>
<evidence type="ECO:0000256" key="1">
    <source>
        <dbReference type="ARBA" id="ARBA00023110"/>
    </source>
</evidence>
<comment type="catalytic activity">
    <reaction evidence="3">
        <text>[protein]-peptidylproline (omega=180) = [protein]-peptidylproline (omega=0)</text>
        <dbReference type="Rhea" id="RHEA:16237"/>
        <dbReference type="Rhea" id="RHEA-COMP:10747"/>
        <dbReference type="Rhea" id="RHEA-COMP:10748"/>
        <dbReference type="ChEBI" id="CHEBI:83833"/>
        <dbReference type="ChEBI" id="CHEBI:83834"/>
        <dbReference type="EC" id="5.2.1.8"/>
    </reaction>
</comment>
<gene>
    <name evidence="5" type="ORF">PBS001_LOCUS7672</name>
</gene>
<dbReference type="EMBL" id="CAKLCB010000375">
    <property type="protein sequence ID" value="CAH0521212.1"/>
    <property type="molecule type" value="Genomic_DNA"/>
</dbReference>
<feature type="domain" description="PPIase cyclophilin-type" evidence="4">
    <location>
        <begin position="1"/>
        <end position="65"/>
    </location>
</feature>
<dbReference type="InterPro" id="IPR029000">
    <property type="entry name" value="Cyclophilin-like_dom_sf"/>
</dbReference>
<dbReference type="PANTHER" id="PTHR45625:SF4">
    <property type="entry name" value="PEPTIDYLPROLYL ISOMERASE DOMAIN AND WD REPEAT-CONTAINING PROTEIN 1"/>
    <property type="match status" value="1"/>
</dbReference>
<evidence type="ECO:0000313" key="5">
    <source>
        <dbReference type="EMBL" id="CAH0521212.1"/>
    </source>
</evidence>
<dbReference type="PROSITE" id="PS50072">
    <property type="entry name" value="CSA_PPIASE_2"/>
    <property type="match status" value="1"/>
</dbReference>
<evidence type="ECO:0000256" key="2">
    <source>
        <dbReference type="ARBA" id="ARBA00023235"/>
    </source>
</evidence>
<keyword evidence="2 3" id="KW-0413">Isomerase</keyword>
<dbReference type="PANTHER" id="PTHR45625">
    <property type="entry name" value="PEPTIDYL-PROLYL CIS-TRANS ISOMERASE-RELATED"/>
    <property type="match status" value="1"/>
</dbReference>
<comment type="function">
    <text evidence="3">PPIases accelerate the folding of proteins. It catalyzes the cis-trans isomerization of proline imidic peptide bonds in oligopeptides.</text>
</comment>
<comment type="similarity">
    <text evidence="3">Belongs to the cyclophilin-type PPIase family.</text>
</comment>
<comment type="caution">
    <text evidence="5">The sequence shown here is derived from an EMBL/GenBank/DDBJ whole genome shotgun (WGS) entry which is preliminary data.</text>
</comment>
<dbReference type="InterPro" id="IPR002130">
    <property type="entry name" value="Cyclophilin-type_PPIase_dom"/>
</dbReference>
<dbReference type="PRINTS" id="PR00153">
    <property type="entry name" value="CSAPPISMRASE"/>
</dbReference>
<keyword evidence="6" id="KW-1185">Reference proteome</keyword>
<name>A0ABN8D7Q5_9STRA</name>
<evidence type="ECO:0000313" key="6">
    <source>
        <dbReference type="Proteomes" id="UP001158986"/>
    </source>
</evidence>
<reference evidence="5 6" key="1">
    <citation type="submission" date="2021-11" db="EMBL/GenBank/DDBJ databases">
        <authorList>
            <person name="Islam A."/>
            <person name="Islam S."/>
            <person name="Flora M.S."/>
            <person name="Rahman M."/>
            <person name="Ziaur R.M."/>
            <person name="Epstein J.H."/>
            <person name="Hassan M."/>
            <person name="Klassen M."/>
            <person name="Woodard K."/>
            <person name="Webb A."/>
            <person name="Webby R.J."/>
            <person name="El Zowalaty M.E."/>
        </authorList>
    </citation>
    <scope>NUCLEOTIDE SEQUENCE [LARGE SCALE GENOMIC DNA]</scope>
    <source>
        <strain evidence="5">Pbs1</strain>
    </source>
</reference>
<organism evidence="5 6">
    <name type="scientific">Peronospora belbahrii</name>
    <dbReference type="NCBI Taxonomy" id="622444"/>
    <lineage>
        <taxon>Eukaryota</taxon>
        <taxon>Sar</taxon>
        <taxon>Stramenopiles</taxon>
        <taxon>Oomycota</taxon>
        <taxon>Peronosporomycetes</taxon>
        <taxon>Peronosporales</taxon>
        <taxon>Peronosporaceae</taxon>
        <taxon>Peronospora</taxon>
    </lineage>
</organism>